<evidence type="ECO:0000256" key="2">
    <source>
        <dbReference type="ARBA" id="ARBA00023012"/>
    </source>
</evidence>
<sequence>MEFRLLGPVEARDGARRIALSGSKVHTVLAVLLLARGRVVSDGQLSELLWGWDPPATMNAQIYTYISRLRKLLGPGVDLVRRQPGYQLTAAGARIDVLDFERLDRLGRKALEERRFEEAAGAFTSALSLWHGPALSNVTPYLAEVELPQLEEARTSTLEHRMEADLELGRHEPLVPELIGLVAKFPLRERLRVQLMTALYRCGRQAEALQAFQEGREALAEELGVDPGPDLRAIHQAVLGGELSQLSHPGPARVSRTSPKTLPPVMVPPAIADFTGRENELAELCARLAAAPGHRRDGFRARRMLIAGMAGVGKTTLAVQAAHAVAHEFPDGLLHVQLRHEDGTAKDCATVLRQLLRALGEAGDDTSASGSGPEQLDDLIRRYRTWTAGRRLLILLDDASNELRIDALLPPTADAAVLVTSRSRLPALPGFRTVVLEPMGTAESLALLTSMAGRSRILGEPEAVNVISEACAGLPLALRAAADRLATRPHWPAARLARRLSDPALRIEELRIGGGDVRRSLDSALRQLPAVEQELVRALAPRESGTFTTAAVALESGLSEENAEELLERLVEGAVLEMAGIDTEGRPRYRFHELMRLVAAGPHGCLADSRLTRAS</sequence>
<dbReference type="InterPro" id="IPR001867">
    <property type="entry name" value="OmpR/PhoB-type_DNA-bd"/>
</dbReference>
<evidence type="ECO:0000256" key="4">
    <source>
        <dbReference type="ARBA" id="ARBA00023125"/>
    </source>
</evidence>
<dbReference type="GO" id="GO:0006355">
    <property type="term" value="P:regulation of DNA-templated transcription"/>
    <property type="evidence" value="ECO:0007669"/>
    <property type="project" value="InterPro"/>
</dbReference>
<dbReference type="RefSeq" id="WP_189150500.1">
    <property type="nucleotide sequence ID" value="NZ_BAABER010000019.1"/>
</dbReference>
<dbReference type="SMART" id="SM01043">
    <property type="entry name" value="BTAD"/>
    <property type="match status" value="1"/>
</dbReference>
<dbReference type="AlphaFoldDB" id="A0A917LAD0"/>
<dbReference type="InterPro" id="IPR036388">
    <property type="entry name" value="WH-like_DNA-bd_sf"/>
</dbReference>
<proteinExistence type="inferred from homology"/>
<protein>
    <recommendedName>
        <fullName evidence="7">OmpR/PhoB-type domain-containing protein</fullName>
    </recommendedName>
</protein>
<accession>A0A917LAD0</accession>
<keyword evidence="5" id="KW-0804">Transcription</keyword>
<feature type="DNA-binding region" description="OmpR/PhoB-type" evidence="6">
    <location>
        <begin position="1"/>
        <end position="90"/>
    </location>
</feature>
<dbReference type="Gene3D" id="3.40.50.300">
    <property type="entry name" value="P-loop containing nucleotide triphosphate hydrolases"/>
    <property type="match status" value="1"/>
</dbReference>
<evidence type="ECO:0000256" key="6">
    <source>
        <dbReference type="PROSITE-ProRule" id="PRU01091"/>
    </source>
</evidence>
<dbReference type="Pfam" id="PF00931">
    <property type="entry name" value="NB-ARC"/>
    <property type="match status" value="1"/>
</dbReference>
<dbReference type="GO" id="GO:0000160">
    <property type="term" value="P:phosphorelay signal transduction system"/>
    <property type="evidence" value="ECO:0007669"/>
    <property type="project" value="UniProtKB-KW"/>
</dbReference>
<dbReference type="InterPro" id="IPR002182">
    <property type="entry name" value="NB-ARC"/>
</dbReference>
<keyword evidence="4 6" id="KW-0238">DNA-binding</keyword>
<dbReference type="Gene3D" id="1.25.40.10">
    <property type="entry name" value="Tetratricopeptide repeat domain"/>
    <property type="match status" value="1"/>
</dbReference>
<evidence type="ECO:0000256" key="5">
    <source>
        <dbReference type="ARBA" id="ARBA00023163"/>
    </source>
</evidence>
<organism evidence="8 9">
    <name type="scientific">Streptomyces lacrimifluminis</name>
    <dbReference type="NCBI Taxonomy" id="1500077"/>
    <lineage>
        <taxon>Bacteria</taxon>
        <taxon>Bacillati</taxon>
        <taxon>Actinomycetota</taxon>
        <taxon>Actinomycetes</taxon>
        <taxon>Kitasatosporales</taxon>
        <taxon>Streptomycetaceae</taxon>
        <taxon>Streptomyces</taxon>
    </lineage>
</organism>
<evidence type="ECO:0000313" key="9">
    <source>
        <dbReference type="Proteomes" id="UP000625682"/>
    </source>
</evidence>
<dbReference type="InterPro" id="IPR027417">
    <property type="entry name" value="P-loop_NTPase"/>
</dbReference>
<comment type="caution">
    <text evidence="8">The sequence shown here is derived from an EMBL/GenBank/DDBJ whole genome shotgun (WGS) entry which is preliminary data.</text>
</comment>
<evidence type="ECO:0000256" key="1">
    <source>
        <dbReference type="ARBA" id="ARBA00005820"/>
    </source>
</evidence>
<dbReference type="Gene3D" id="1.10.10.10">
    <property type="entry name" value="Winged helix-like DNA-binding domain superfamily/Winged helix DNA-binding domain"/>
    <property type="match status" value="1"/>
</dbReference>
<dbReference type="SMART" id="SM00862">
    <property type="entry name" value="Trans_reg_C"/>
    <property type="match status" value="1"/>
</dbReference>
<dbReference type="Pfam" id="PF03704">
    <property type="entry name" value="BTAD"/>
    <property type="match status" value="1"/>
</dbReference>
<evidence type="ECO:0000313" key="8">
    <source>
        <dbReference type="EMBL" id="GGJ54392.1"/>
    </source>
</evidence>
<dbReference type="PANTHER" id="PTHR35807">
    <property type="entry name" value="TRANSCRIPTIONAL REGULATOR REDD-RELATED"/>
    <property type="match status" value="1"/>
</dbReference>
<comment type="similarity">
    <text evidence="1">Belongs to the AfsR/DnrI/RedD regulatory family.</text>
</comment>
<dbReference type="InterPro" id="IPR011990">
    <property type="entry name" value="TPR-like_helical_dom_sf"/>
</dbReference>
<keyword evidence="2" id="KW-0902">Two-component regulatory system</keyword>
<evidence type="ECO:0000256" key="3">
    <source>
        <dbReference type="ARBA" id="ARBA00023015"/>
    </source>
</evidence>
<dbReference type="InterPro" id="IPR016032">
    <property type="entry name" value="Sig_transdc_resp-reg_C-effctor"/>
</dbReference>
<dbReference type="CDD" id="cd15831">
    <property type="entry name" value="BTAD"/>
    <property type="match status" value="1"/>
</dbReference>
<evidence type="ECO:0000259" key="7">
    <source>
        <dbReference type="PROSITE" id="PS51755"/>
    </source>
</evidence>
<dbReference type="GO" id="GO:0003677">
    <property type="term" value="F:DNA binding"/>
    <property type="evidence" value="ECO:0007669"/>
    <property type="project" value="UniProtKB-UniRule"/>
</dbReference>
<dbReference type="GO" id="GO:0043531">
    <property type="term" value="F:ADP binding"/>
    <property type="evidence" value="ECO:0007669"/>
    <property type="project" value="InterPro"/>
</dbReference>
<reference evidence="8" key="2">
    <citation type="submission" date="2020-09" db="EMBL/GenBank/DDBJ databases">
        <authorList>
            <person name="Sun Q."/>
            <person name="Zhou Y."/>
        </authorList>
    </citation>
    <scope>NUCLEOTIDE SEQUENCE</scope>
    <source>
        <strain evidence="8">CGMCC 4.7272</strain>
    </source>
</reference>
<dbReference type="Pfam" id="PF00486">
    <property type="entry name" value="Trans_reg_C"/>
    <property type="match status" value="1"/>
</dbReference>
<dbReference type="SUPFAM" id="SSF48452">
    <property type="entry name" value="TPR-like"/>
    <property type="match status" value="1"/>
</dbReference>
<gene>
    <name evidence="8" type="ORF">GCM10012282_59470</name>
</gene>
<dbReference type="PROSITE" id="PS51755">
    <property type="entry name" value="OMPR_PHOB"/>
    <property type="match status" value="1"/>
</dbReference>
<keyword evidence="3" id="KW-0805">Transcription regulation</keyword>
<dbReference type="Proteomes" id="UP000625682">
    <property type="component" value="Unassembled WGS sequence"/>
</dbReference>
<feature type="domain" description="OmpR/PhoB-type" evidence="7">
    <location>
        <begin position="1"/>
        <end position="90"/>
    </location>
</feature>
<dbReference type="PRINTS" id="PR00364">
    <property type="entry name" value="DISEASERSIST"/>
</dbReference>
<dbReference type="InterPro" id="IPR051677">
    <property type="entry name" value="AfsR-DnrI-RedD_regulator"/>
</dbReference>
<dbReference type="InterPro" id="IPR005158">
    <property type="entry name" value="BTAD"/>
</dbReference>
<dbReference type="PANTHER" id="PTHR35807:SF1">
    <property type="entry name" value="TRANSCRIPTIONAL REGULATOR REDD"/>
    <property type="match status" value="1"/>
</dbReference>
<keyword evidence="9" id="KW-1185">Reference proteome</keyword>
<dbReference type="EMBL" id="BMMU01000024">
    <property type="protein sequence ID" value="GGJ54392.1"/>
    <property type="molecule type" value="Genomic_DNA"/>
</dbReference>
<name>A0A917LAD0_9ACTN</name>
<dbReference type="SUPFAM" id="SSF46894">
    <property type="entry name" value="C-terminal effector domain of the bipartite response regulators"/>
    <property type="match status" value="1"/>
</dbReference>
<dbReference type="SUPFAM" id="SSF52540">
    <property type="entry name" value="P-loop containing nucleoside triphosphate hydrolases"/>
    <property type="match status" value="1"/>
</dbReference>
<reference evidence="8" key="1">
    <citation type="journal article" date="2014" name="Int. J. Syst. Evol. Microbiol.">
        <title>Complete genome sequence of Corynebacterium casei LMG S-19264T (=DSM 44701T), isolated from a smear-ripened cheese.</title>
        <authorList>
            <consortium name="US DOE Joint Genome Institute (JGI-PGF)"/>
            <person name="Walter F."/>
            <person name="Albersmeier A."/>
            <person name="Kalinowski J."/>
            <person name="Ruckert C."/>
        </authorList>
    </citation>
    <scope>NUCLEOTIDE SEQUENCE</scope>
    <source>
        <strain evidence="8">CGMCC 4.7272</strain>
    </source>
</reference>